<evidence type="ECO:0000313" key="3">
    <source>
        <dbReference type="Proteomes" id="UP000316304"/>
    </source>
</evidence>
<protein>
    <submittedName>
        <fullName evidence="2">Uncharacterized protein</fullName>
    </submittedName>
</protein>
<feature type="compositionally biased region" description="Low complexity" evidence="1">
    <location>
        <begin position="15"/>
        <end position="25"/>
    </location>
</feature>
<reference evidence="2 3" key="1">
    <citation type="submission" date="2019-02" db="EMBL/GenBank/DDBJ databases">
        <title>Deep-cultivation of Planctomycetes and their phenomic and genomic characterization uncovers novel biology.</title>
        <authorList>
            <person name="Wiegand S."/>
            <person name="Jogler M."/>
            <person name="Boedeker C."/>
            <person name="Pinto D."/>
            <person name="Vollmers J."/>
            <person name="Rivas-Marin E."/>
            <person name="Kohn T."/>
            <person name="Peeters S.H."/>
            <person name="Heuer A."/>
            <person name="Rast P."/>
            <person name="Oberbeckmann S."/>
            <person name="Bunk B."/>
            <person name="Jeske O."/>
            <person name="Meyerdierks A."/>
            <person name="Storesund J.E."/>
            <person name="Kallscheuer N."/>
            <person name="Luecker S."/>
            <person name="Lage O.M."/>
            <person name="Pohl T."/>
            <person name="Merkel B.J."/>
            <person name="Hornburger P."/>
            <person name="Mueller R.-W."/>
            <person name="Bruemmer F."/>
            <person name="Labrenz M."/>
            <person name="Spormann A.M."/>
            <person name="Op Den Camp H."/>
            <person name="Overmann J."/>
            <person name="Amann R."/>
            <person name="Jetten M.S.M."/>
            <person name="Mascher T."/>
            <person name="Medema M.H."/>
            <person name="Devos D.P."/>
            <person name="Kaster A.-K."/>
            <person name="Ovreas L."/>
            <person name="Rohde M."/>
            <person name="Galperin M.Y."/>
            <person name="Jogler C."/>
        </authorList>
    </citation>
    <scope>NUCLEOTIDE SEQUENCE [LARGE SCALE GENOMIC DNA]</scope>
    <source>
        <strain evidence="2 3">Pla52o</strain>
    </source>
</reference>
<feature type="compositionally biased region" description="Basic and acidic residues" evidence="1">
    <location>
        <begin position="26"/>
        <end position="39"/>
    </location>
</feature>
<organism evidence="2 3">
    <name type="scientific">Novipirellula galeiformis</name>
    <dbReference type="NCBI Taxonomy" id="2528004"/>
    <lineage>
        <taxon>Bacteria</taxon>
        <taxon>Pseudomonadati</taxon>
        <taxon>Planctomycetota</taxon>
        <taxon>Planctomycetia</taxon>
        <taxon>Pirellulales</taxon>
        <taxon>Pirellulaceae</taxon>
        <taxon>Novipirellula</taxon>
    </lineage>
</organism>
<accession>A0A5C6CGL4</accession>
<keyword evidence="3" id="KW-1185">Reference proteome</keyword>
<dbReference type="EMBL" id="SJPT01000005">
    <property type="protein sequence ID" value="TWU22421.1"/>
    <property type="molecule type" value="Genomic_DNA"/>
</dbReference>
<evidence type="ECO:0000313" key="2">
    <source>
        <dbReference type="EMBL" id="TWU22421.1"/>
    </source>
</evidence>
<dbReference type="AlphaFoldDB" id="A0A5C6CGL4"/>
<name>A0A5C6CGL4_9BACT</name>
<gene>
    <name evidence="2" type="ORF">Pla52o_34770</name>
</gene>
<dbReference type="Proteomes" id="UP000316304">
    <property type="component" value="Unassembled WGS sequence"/>
</dbReference>
<comment type="caution">
    <text evidence="2">The sequence shown here is derived from an EMBL/GenBank/DDBJ whole genome shotgun (WGS) entry which is preliminary data.</text>
</comment>
<evidence type="ECO:0000256" key="1">
    <source>
        <dbReference type="SAM" id="MobiDB-lite"/>
    </source>
</evidence>
<sequence length="76" mass="8623">MRRRNERRPNRYTWGVDMGVDMGGVDNRRHGRRDEKDSQKPAVGVLRLTGFCDSRVFTTHGGLRLAGDRIPSHASS</sequence>
<proteinExistence type="predicted"/>
<feature type="region of interest" description="Disordered" evidence="1">
    <location>
        <begin position="1"/>
        <end position="39"/>
    </location>
</feature>